<evidence type="ECO:0000256" key="6">
    <source>
        <dbReference type="ARBA" id="ARBA00023136"/>
    </source>
</evidence>
<feature type="transmembrane region" description="Helical" evidence="7">
    <location>
        <begin position="414"/>
        <end position="434"/>
    </location>
</feature>
<dbReference type="OrthoDB" id="9770347at2"/>
<name>A0A1H9K981_9LACT</name>
<reference evidence="8 9" key="1">
    <citation type="submission" date="2016-10" db="EMBL/GenBank/DDBJ databases">
        <authorList>
            <person name="de Groot N.N."/>
        </authorList>
    </citation>
    <scope>NUCLEOTIDE SEQUENCE [LARGE SCALE GENOMIC DNA]</scope>
    <source>
        <strain evidence="8 9">DSM 15827</strain>
    </source>
</reference>
<dbReference type="PANTHER" id="PTHR30250">
    <property type="entry name" value="PST FAMILY PREDICTED COLANIC ACID TRANSPORTER"/>
    <property type="match status" value="1"/>
</dbReference>
<feature type="transmembrane region" description="Helical" evidence="7">
    <location>
        <begin position="439"/>
        <end position="456"/>
    </location>
</feature>
<evidence type="ECO:0000256" key="2">
    <source>
        <dbReference type="ARBA" id="ARBA00007430"/>
    </source>
</evidence>
<evidence type="ECO:0000256" key="1">
    <source>
        <dbReference type="ARBA" id="ARBA00004651"/>
    </source>
</evidence>
<feature type="transmembrane region" description="Helical" evidence="7">
    <location>
        <begin position="169"/>
        <end position="189"/>
    </location>
</feature>
<feature type="transmembrane region" description="Helical" evidence="7">
    <location>
        <begin position="105"/>
        <end position="124"/>
    </location>
</feature>
<dbReference type="PANTHER" id="PTHR30250:SF10">
    <property type="entry name" value="LIPOPOLYSACCHARIDE BIOSYNTHESIS PROTEIN WZXC"/>
    <property type="match status" value="1"/>
</dbReference>
<feature type="transmembrane region" description="Helical" evidence="7">
    <location>
        <begin position="363"/>
        <end position="394"/>
    </location>
</feature>
<feature type="transmembrane region" description="Helical" evidence="7">
    <location>
        <begin position="323"/>
        <end position="342"/>
    </location>
</feature>
<dbReference type="Pfam" id="PF13440">
    <property type="entry name" value="Polysacc_synt_3"/>
    <property type="match status" value="1"/>
</dbReference>
<dbReference type="AlphaFoldDB" id="A0A1H9K981"/>
<gene>
    <name evidence="8" type="ORF">SAMN05421767_11231</name>
</gene>
<keyword evidence="3" id="KW-1003">Cell membrane</keyword>
<proteinExistence type="inferred from homology"/>
<evidence type="ECO:0000256" key="5">
    <source>
        <dbReference type="ARBA" id="ARBA00022989"/>
    </source>
</evidence>
<feature type="transmembrane region" description="Helical" evidence="7">
    <location>
        <begin position="43"/>
        <end position="67"/>
    </location>
</feature>
<evidence type="ECO:0000256" key="3">
    <source>
        <dbReference type="ARBA" id="ARBA00022475"/>
    </source>
</evidence>
<feature type="transmembrane region" description="Helical" evidence="7">
    <location>
        <begin position="79"/>
        <end position="99"/>
    </location>
</feature>
<feature type="transmembrane region" description="Helical" evidence="7">
    <location>
        <begin position="144"/>
        <end position="163"/>
    </location>
</feature>
<keyword evidence="5 7" id="KW-1133">Transmembrane helix</keyword>
<dbReference type="InterPro" id="IPR050833">
    <property type="entry name" value="Poly_Biosynth_Transport"/>
</dbReference>
<evidence type="ECO:0000256" key="7">
    <source>
        <dbReference type="SAM" id="Phobius"/>
    </source>
</evidence>
<organism evidence="8 9">
    <name type="scientific">Granulicatella balaenopterae</name>
    <dbReference type="NCBI Taxonomy" id="137733"/>
    <lineage>
        <taxon>Bacteria</taxon>
        <taxon>Bacillati</taxon>
        <taxon>Bacillota</taxon>
        <taxon>Bacilli</taxon>
        <taxon>Lactobacillales</taxon>
        <taxon>Carnobacteriaceae</taxon>
        <taxon>Granulicatella</taxon>
    </lineage>
</organism>
<dbReference type="GO" id="GO:0005886">
    <property type="term" value="C:plasma membrane"/>
    <property type="evidence" value="ECO:0007669"/>
    <property type="project" value="UniProtKB-SubCell"/>
</dbReference>
<accession>A0A1H9K981</accession>
<dbReference type="STRING" id="137733.SAMN05421767_11231"/>
<keyword evidence="9" id="KW-1185">Reference proteome</keyword>
<comment type="similarity">
    <text evidence="2">Belongs to the polysaccharide synthase family.</text>
</comment>
<evidence type="ECO:0000313" key="9">
    <source>
        <dbReference type="Proteomes" id="UP000198556"/>
    </source>
</evidence>
<dbReference type="CDD" id="cd13127">
    <property type="entry name" value="MATE_tuaB_like"/>
    <property type="match status" value="1"/>
</dbReference>
<dbReference type="EMBL" id="FOGF01000012">
    <property type="protein sequence ID" value="SEQ95691.1"/>
    <property type="molecule type" value="Genomic_DNA"/>
</dbReference>
<evidence type="ECO:0000313" key="8">
    <source>
        <dbReference type="EMBL" id="SEQ95691.1"/>
    </source>
</evidence>
<keyword evidence="4 7" id="KW-0812">Transmembrane</keyword>
<comment type="subcellular location">
    <subcellularLocation>
        <location evidence="1">Cell membrane</location>
        <topology evidence="1">Multi-pass membrane protein</topology>
    </subcellularLocation>
</comment>
<keyword evidence="6 7" id="KW-0472">Membrane</keyword>
<dbReference type="RefSeq" id="WP_089746444.1">
    <property type="nucleotide sequence ID" value="NZ_FOGF01000012.1"/>
</dbReference>
<protein>
    <submittedName>
        <fullName evidence="8">Membrane protein involved in the export of O-antigen and teichoic acid</fullName>
    </submittedName>
</protein>
<sequence>MNNKSNIFSNFIWRFAERSGAQIVQFIVSIILARILSPSDYGTLAIVMVFIYILQVFVDSGLGSALVQKKAADDLDFSSVFFFNMFVCTLLYGMVFVSAPFIANFYNNPALTSITRVLALMLIISGLKNVQQAYVSRTLQFKKFFFATSVGTIIAAIVGVWMAYSGFGIWSLVGQKLINMLIDTIVLWFTVNWRPKFMFSFNRLIALISYGWKLLVSALLDTLYTNIRSLVIGKSYSASDLAFYDQGNMFPKTIVSNINAAIDSVLFPVMSKSQDDRVAIKNMTRRAIKVSTYIMAPMMIGLATIATPLVSLVLTDKWLSCVFFMRIFCITYMFYPIHTANLNAIKAMGHSDIFLKLEIIKKVIGLIVLFATMWINVRAIAYGALFTSFTSQIINTWPNKKLLDYSYLEQLKDILPSILLALVMGFAISFLSVLSVSKLVLIIIQIILGAIIYIIGSKVLKLDSFQYLLGIIKGRK</sequence>
<dbReference type="Proteomes" id="UP000198556">
    <property type="component" value="Unassembled WGS sequence"/>
</dbReference>
<evidence type="ECO:0000256" key="4">
    <source>
        <dbReference type="ARBA" id="ARBA00022692"/>
    </source>
</evidence>
<feature type="transmembrane region" description="Helical" evidence="7">
    <location>
        <begin position="290"/>
        <end position="311"/>
    </location>
</feature>